<evidence type="ECO:0000256" key="3">
    <source>
        <dbReference type="ARBA" id="ARBA00022475"/>
    </source>
</evidence>
<evidence type="ECO:0000259" key="8">
    <source>
        <dbReference type="PROSITE" id="PS50928"/>
    </source>
</evidence>
<dbReference type="EMBL" id="CP007142">
    <property type="protein sequence ID" value="AJQ92196.1"/>
    <property type="molecule type" value="Genomic_DNA"/>
</dbReference>
<dbReference type="InterPro" id="IPR025966">
    <property type="entry name" value="OppC_N"/>
</dbReference>
<evidence type="ECO:0000256" key="6">
    <source>
        <dbReference type="ARBA" id="ARBA00023136"/>
    </source>
</evidence>
<keyword evidence="6 7" id="KW-0472">Membrane</keyword>
<keyword evidence="4 7" id="KW-0812">Transmembrane</keyword>
<keyword evidence="3" id="KW-1003">Cell membrane</keyword>
<evidence type="ECO:0000256" key="4">
    <source>
        <dbReference type="ARBA" id="ARBA00022692"/>
    </source>
</evidence>
<gene>
    <name evidence="9" type="ORF">YC6258_00140</name>
</gene>
<dbReference type="RefSeq" id="WP_044615330.1">
    <property type="nucleotide sequence ID" value="NZ_CP007142.1"/>
</dbReference>
<feature type="transmembrane region" description="Helical" evidence="7">
    <location>
        <begin position="328"/>
        <end position="350"/>
    </location>
</feature>
<proteinExistence type="inferred from homology"/>
<dbReference type="InterPro" id="IPR035906">
    <property type="entry name" value="MetI-like_sf"/>
</dbReference>
<feature type="domain" description="ABC transmembrane type-1" evidence="8">
    <location>
        <begin position="160"/>
        <end position="350"/>
    </location>
</feature>
<keyword evidence="10" id="KW-1185">Reference proteome</keyword>
<feature type="transmembrane region" description="Helical" evidence="7">
    <location>
        <begin position="37"/>
        <end position="57"/>
    </location>
</feature>
<keyword evidence="5 7" id="KW-1133">Transmembrane helix</keyword>
<dbReference type="KEGG" id="gsn:YC6258_00140"/>
<sequence>MTSQTSDQTPNINQSATNTASRSLWSLAWKRLRRDRVGFTSLLIVIAYLLLCLGAWMNLIGADWRDEIALPHAPPTFATWIPRGTEIKADSVGITDDATLDDTDSAPDETDDSDPLAALLAEAESNAGDYEQQQVPKLETLILGADGRGRDILQKTLKGTSVSVMVALFGSFCAILIGTLLGAIAGYFGKWVDDILMWFYSIFTSIPDMLLLLSFAVVFARGIDTLIIIFGLTSWTSIFRLMRAEFMKHKHREYVQAADTIGAGQSRKMFLHILPNVSHILLVQFSILTVGMIKSEVVLSFLGFGVDITQTSWGSMLAEVPAELIQGYWWQMVTVTVFMSVLVTAFSLLTDSMRDALDPKVK</sequence>
<dbReference type="PANTHER" id="PTHR43386:SF1">
    <property type="entry name" value="D,D-DIPEPTIDE TRANSPORT SYSTEM PERMEASE PROTEIN DDPC-RELATED"/>
    <property type="match status" value="1"/>
</dbReference>
<reference evidence="9 10" key="1">
    <citation type="submission" date="2014-01" db="EMBL/GenBank/DDBJ databases">
        <title>Full genme sequencing of cellulolytic bacterium Gynuella sunshinyii YC6258T gen. nov., sp. nov.</title>
        <authorList>
            <person name="Khan H."/>
            <person name="Chung E.J."/>
            <person name="Chung Y.R."/>
        </authorList>
    </citation>
    <scope>NUCLEOTIDE SEQUENCE [LARGE SCALE GENOMIC DNA]</scope>
    <source>
        <strain evidence="9 10">YC6258</strain>
    </source>
</reference>
<dbReference type="SUPFAM" id="SSF161098">
    <property type="entry name" value="MetI-like"/>
    <property type="match status" value="1"/>
</dbReference>
<feature type="transmembrane region" description="Helical" evidence="7">
    <location>
        <begin position="164"/>
        <end position="188"/>
    </location>
</feature>
<dbReference type="PROSITE" id="PS50928">
    <property type="entry name" value="ABC_TM1"/>
    <property type="match status" value="1"/>
</dbReference>
<dbReference type="InterPro" id="IPR000515">
    <property type="entry name" value="MetI-like"/>
</dbReference>
<evidence type="ECO:0000256" key="1">
    <source>
        <dbReference type="ARBA" id="ARBA00004651"/>
    </source>
</evidence>
<feature type="transmembrane region" description="Helical" evidence="7">
    <location>
        <begin position="273"/>
        <end position="293"/>
    </location>
</feature>
<dbReference type="OrthoDB" id="9805884at2"/>
<dbReference type="Proteomes" id="UP000032266">
    <property type="component" value="Chromosome"/>
</dbReference>
<evidence type="ECO:0000313" key="10">
    <source>
        <dbReference type="Proteomes" id="UP000032266"/>
    </source>
</evidence>
<dbReference type="HOGENOM" id="CLU_028518_1_0_6"/>
<dbReference type="STRING" id="1445510.YC6258_00140"/>
<evidence type="ECO:0000256" key="2">
    <source>
        <dbReference type="ARBA" id="ARBA00022448"/>
    </source>
</evidence>
<evidence type="ECO:0000256" key="7">
    <source>
        <dbReference type="RuleBase" id="RU363032"/>
    </source>
</evidence>
<keyword evidence="2 7" id="KW-0813">Transport</keyword>
<dbReference type="AlphaFoldDB" id="A0A0C5VD87"/>
<feature type="transmembrane region" description="Helical" evidence="7">
    <location>
        <begin position="195"/>
        <end position="219"/>
    </location>
</feature>
<dbReference type="CDD" id="cd06261">
    <property type="entry name" value="TM_PBP2"/>
    <property type="match status" value="1"/>
</dbReference>
<dbReference type="Pfam" id="PF00528">
    <property type="entry name" value="BPD_transp_1"/>
    <property type="match status" value="1"/>
</dbReference>
<comment type="subcellular location">
    <subcellularLocation>
        <location evidence="1 7">Cell membrane</location>
        <topology evidence="1 7">Multi-pass membrane protein</topology>
    </subcellularLocation>
</comment>
<dbReference type="GO" id="GO:0005886">
    <property type="term" value="C:plasma membrane"/>
    <property type="evidence" value="ECO:0007669"/>
    <property type="project" value="UniProtKB-SubCell"/>
</dbReference>
<dbReference type="Pfam" id="PF12911">
    <property type="entry name" value="OppC_N"/>
    <property type="match status" value="1"/>
</dbReference>
<dbReference type="InterPro" id="IPR050366">
    <property type="entry name" value="BP-dependent_transpt_permease"/>
</dbReference>
<evidence type="ECO:0000256" key="5">
    <source>
        <dbReference type="ARBA" id="ARBA00022989"/>
    </source>
</evidence>
<evidence type="ECO:0000313" key="9">
    <source>
        <dbReference type="EMBL" id="AJQ92196.1"/>
    </source>
</evidence>
<organism evidence="9 10">
    <name type="scientific">Gynuella sunshinyii YC6258</name>
    <dbReference type="NCBI Taxonomy" id="1445510"/>
    <lineage>
        <taxon>Bacteria</taxon>
        <taxon>Pseudomonadati</taxon>
        <taxon>Pseudomonadota</taxon>
        <taxon>Gammaproteobacteria</taxon>
        <taxon>Oceanospirillales</taxon>
        <taxon>Saccharospirillaceae</taxon>
        <taxon>Gynuella</taxon>
    </lineage>
</organism>
<protein>
    <submittedName>
        <fullName evidence="9">ABC-type dipeptide/oligopeptide/nickel transport system, permease component</fullName>
    </submittedName>
</protein>
<name>A0A0C5VD87_9GAMM</name>
<accession>A0A0C5VD87</accession>
<dbReference type="GO" id="GO:0055085">
    <property type="term" value="P:transmembrane transport"/>
    <property type="evidence" value="ECO:0007669"/>
    <property type="project" value="InterPro"/>
</dbReference>
<comment type="similarity">
    <text evidence="7">Belongs to the binding-protein-dependent transport system permease family.</text>
</comment>
<dbReference type="PANTHER" id="PTHR43386">
    <property type="entry name" value="OLIGOPEPTIDE TRANSPORT SYSTEM PERMEASE PROTEIN APPC"/>
    <property type="match status" value="1"/>
</dbReference>
<feature type="transmembrane region" description="Helical" evidence="7">
    <location>
        <begin position="225"/>
        <end position="242"/>
    </location>
</feature>
<dbReference type="Gene3D" id="1.10.3720.10">
    <property type="entry name" value="MetI-like"/>
    <property type="match status" value="1"/>
</dbReference>
<dbReference type="PATRIC" id="fig|1445510.3.peg.135"/>